<dbReference type="EMBL" id="SEYY01022579">
    <property type="protein sequence ID" value="KAB7495461.1"/>
    <property type="molecule type" value="Genomic_DNA"/>
</dbReference>
<dbReference type="AlphaFoldDB" id="A0A5N5SN18"/>
<dbReference type="Proteomes" id="UP000326759">
    <property type="component" value="Unassembled WGS sequence"/>
</dbReference>
<name>A0A5N5SN18_9CRUS</name>
<organism evidence="1 2">
    <name type="scientific">Armadillidium nasatum</name>
    <dbReference type="NCBI Taxonomy" id="96803"/>
    <lineage>
        <taxon>Eukaryota</taxon>
        <taxon>Metazoa</taxon>
        <taxon>Ecdysozoa</taxon>
        <taxon>Arthropoda</taxon>
        <taxon>Crustacea</taxon>
        <taxon>Multicrustacea</taxon>
        <taxon>Malacostraca</taxon>
        <taxon>Eumalacostraca</taxon>
        <taxon>Peracarida</taxon>
        <taxon>Isopoda</taxon>
        <taxon>Oniscidea</taxon>
        <taxon>Crinocheta</taxon>
        <taxon>Armadillidiidae</taxon>
        <taxon>Armadillidium</taxon>
    </lineage>
</organism>
<gene>
    <name evidence="1" type="ORF">Anas_06094</name>
</gene>
<comment type="caution">
    <text evidence="1">The sequence shown here is derived from an EMBL/GenBank/DDBJ whole genome shotgun (WGS) entry which is preliminary data.</text>
</comment>
<accession>A0A5N5SN18</accession>
<sequence>MSNPKVFYHLRNLSLLEGASF</sequence>
<proteinExistence type="predicted"/>
<protein>
    <submittedName>
        <fullName evidence="1">Uncharacterized protein</fullName>
    </submittedName>
</protein>
<keyword evidence="2" id="KW-1185">Reference proteome</keyword>
<evidence type="ECO:0000313" key="1">
    <source>
        <dbReference type="EMBL" id="KAB7495461.1"/>
    </source>
</evidence>
<reference evidence="1 2" key="1">
    <citation type="journal article" date="2019" name="PLoS Biol.">
        <title>Sex chromosomes control vertical transmission of feminizing Wolbachia symbionts in an isopod.</title>
        <authorList>
            <person name="Becking T."/>
            <person name="Chebbi M.A."/>
            <person name="Giraud I."/>
            <person name="Moumen B."/>
            <person name="Laverre T."/>
            <person name="Caubet Y."/>
            <person name="Peccoud J."/>
            <person name="Gilbert C."/>
            <person name="Cordaux R."/>
        </authorList>
    </citation>
    <scope>NUCLEOTIDE SEQUENCE [LARGE SCALE GENOMIC DNA]</scope>
    <source>
        <strain evidence="1">ANa2</strain>
        <tissue evidence="1">Whole body excluding digestive tract and cuticle</tissue>
    </source>
</reference>
<evidence type="ECO:0000313" key="2">
    <source>
        <dbReference type="Proteomes" id="UP000326759"/>
    </source>
</evidence>